<sequence length="1439" mass="155848">MRSQIAVRVAAACASSWSASPMYLPAPATPEDACTEQEGDLESKVEFERGGAVEEQRAAGAAFRAANAKVRLPDWATTILLHGGRLLRRGVSLRDYSIRNGSTLDVTLTGERLLGGADGPQKRKADANESLRKPFKAPRLNSTSSSSSEPSRNRPLAQSQRSNFGASLGQSASSSTRSPPPENSPASTPTTSSFRSSALRRPSEIAPPAREVGNCRYSLTTIWSATMDKANLKIGGDMAFVPKRASLPSRSAEAGPSRSREDLTPDEADPPETATQDAPSPSSRDPHSFTPEITVKISLAEDEPGTTLLSSELNSIARDVLLDPSDLNNALNEEDYRSGEDDAGGSDDNKAARLAYEEKRVRCLTKHGEWLQTEQQRARARLQARKEFDGTLVAVAKPLERVLRRANHRLAEHKFPPPPLTSQNVGSLVEAPNTLDLLNKLQLLSPLPADHPALELVEGNDPMEEIGEAAAGQPSFARYYLRKIEWPTGAAFFGFLDDCDRFFPAESPRWTVLRDELEAQLGANRDKESPIAVPYGGMTIALTPIGRAEQDSNGILQSCMGQLLALLQHDPPISEFANDVVHCVYELVELRQPASSTLDANLPRIGNVEIALIANLHVSLNSADGGRLLTPDVSALEPFLTCANARRTVREEAGCLETDDSREGRLVARGADSSSKTENRFVNMTEASPIHPACVKGKEGEAEVGVGVKGERLTANAQWSALEELAPTAPVLPEEDEQVAAHLKDELRFLQKQRASEVGLVPDSDLSSAFENISFAGDQPARGPALRVSAETSLLSLTGPYAAIFSLIDFWGLCSRHFLVIFIIFFLYRYLSIKRPTLIITRSSKVQSSRRLFDSFLAVTAIKEIVWRETETPRWTETGIATVALVQYGPGADDSALQVATMDEGRVKYNPQAQDAAVALAAGAICVAAIARRVLLDAMHKAAIPTSDRQQRLEWLRNAKRATDELVISTGLGAYLEQARADYLDIAQRLASLRGLGYYAWHEAIVVAHGGSVADAAAHRSCLAKDHIAKQEPGPVFIGDPLVSTDEQELVSACFDSSTGKFRTDLIVDADADTKLDGTISPAPVIATRPTGTKEWVEWFIKTAEGVEMRRSAGGIDTGKGRGKTVEMRQRTKALQTSEAFVREEKKRRDRGTTLPLVGELMIHQAVERMNENAIKDFSKHPCIDAKRISLSPLFSATALLLTDSNPPKKTTTTEYIKEAGLQLVRDAVVRALPAVLVEQVESLSIYLASSANARLKHGAAIDGALVSLLSDFALSQREEMLTEAETDNHENPDVAVILNCSVTFPAHGEDRAWGGGVAGGLAKTVNHVVDGFAMAWWECGADQCSTRRLLSRAGTHKHDCPGSTSHAASMRIVGPLIPASTPILSILPITVIRRINLGFALGPGDEILKTVAGKQKGPAATALVDRAEEAFWRWRQPA</sequence>
<accession>A0A9P7BAM5</accession>
<evidence type="ECO:0000313" key="3">
    <source>
        <dbReference type="Proteomes" id="UP000777482"/>
    </source>
</evidence>
<evidence type="ECO:0008006" key="4">
    <source>
        <dbReference type="Google" id="ProtNLM"/>
    </source>
</evidence>
<protein>
    <recommendedName>
        <fullName evidence="4">Ubiquitin-like domain-containing protein</fullName>
    </recommendedName>
</protein>
<name>A0A9P7BAM5_RHOMI</name>
<dbReference type="EMBL" id="PUHQ01000001">
    <property type="protein sequence ID" value="KAG0667524.1"/>
    <property type="molecule type" value="Genomic_DNA"/>
</dbReference>
<gene>
    <name evidence="2" type="ORF">C6P46_000057</name>
</gene>
<feature type="compositionally biased region" description="Polar residues" evidence="1">
    <location>
        <begin position="156"/>
        <end position="177"/>
    </location>
</feature>
<organism evidence="2 3">
    <name type="scientific">Rhodotorula mucilaginosa</name>
    <name type="common">Yeast</name>
    <name type="synonym">Rhodotorula rubra</name>
    <dbReference type="NCBI Taxonomy" id="5537"/>
    <lineage>
        <taxon>Eukaryota</taxon>
        <taxon>Fungi</taxon>
        <taxon>Dikarya</taxon>
        <taxon>Basidiomycota</taxon>
        <taxon>Pucciniomycotina</taxon>
        <taxon>Microbotryomycetes</taxon>
        <taxon>Sporidiobolales</taxon>
        <taxon>Sporidiobolaceae</taxon>
        <taxon>Rhodotorula</taxon>
    </lineage>
</organism>
<evidence type="ECO:0000256" key="1">
    <source>
        <dbReference type="SAM" id="MobiDB-lite"/>
    </source>
</evidence>
<keyword evidence="3" id="KW-1185">Reference proteome</keyword>
<feature type="region of interest" description="Disordered" evidence="1">
    <location>
        <begin position="112"/>
        <end position="207"/>
    </location>
</feature>
<feature type="compositionally biased region" description="Polar residues" evidence="1">
    <location>
        <begin position="184"/>
        <end position="196"/>
    </location>
</feature>
<feature type="region of interest" description="Disordered" evidence="1">
    <location>
        <begin position="245"/>
        <end position="289"/>
    </location>
</feature>
<proteinExistence type="predicted"/>
<feature type="compositionally biased region" description="Polar residues" evidence="1">
    <location>
        <begin position="273"/>
        <end position="283"/>
    </location>
</feature>
<dbReference type="OrthoDB" id="10690766at2759"/>
<evidence type="ECO:0000313" key="2">
    <source>
        <dbReference type="EMBL" id="KAG0667524.1"/>
    </source>
</evidence>
<reference evidence="2 3" key="1">
    <citation type="submission" date="2020-11" db="EMBL/GenBank/DDBJ databases">
        <title>Kefir isolates.</title>
        <authorList>
            <person name="Marcisauskas S."/>
            <person name="Kim Y."/>
            <person name="Blasche S."/>
        </authorList>
    </citation>
    <scope>NUCLEOTIDE SEQUENCE [LARGE SCALE GENOMIC DNA]</scope>
    <source>
        <strain evidence="2 3">KR</strain>
    </source>
</reference>
<comment type="caution">
    <text evidence="2">The sequence shown here is derived from an EMBL/GenBank/DDBJ whole genome shotgun (WGS) entry which is preliminary data.</text>
</comment>
<feature type="compositionally biased region" description="Basic and acidic residues" evidence="1">
    <location>
        <begin position="120"/>
        <end position="132"/>
    </location>
</feature>
<dbReference type="Proteomes" id="UP000777482">
    <property type="component" value="Unassembled WGS sequence"/>
</dbReference>
<feature type="region of interest" description="Disordered" evidence="1">
    <location>
        <begin position="330"/>
        <end position="349"/>
    </location>
</feature>